<dbReference type="Gene3D" id="3.40.50.300">
    <property type="entry name" value="P-loop containing nucleotide triphosphate hydrolases"/>
    <property type="match status" value="1"/>
</dbReference>
<dbReference type="Proteomes" id="UP000216345">
    <property type="component" value="Unassembled WGS sequence"/>
</dbReference>
<dbReference type="PANTHER" id="PTHR37937">
    <property type="entry name" value="CONJUGATIVE TRANSFER: DNA TRANSPORT"/>
    <property type="match status" value="1"/>
</dbReference>
<feature type="transmembrane region" description="Helical" evidence="8">
    <location>
        <begin position="12"/>
        <end position="33"/>
    </location>
</feature>
<evidence type="ECO:0000256" key="8">
    <source>
        <dbReference type="SAM" id="Phobius"/>
    </source>
</evidence>
<protein>
    <submittedName>
        <fullName evidence="9">TraM recognition site of TraD and TraG family protein</fullName>
    </submittedName>
</protein>
<evidence type="ECO:0000256" key="5">
    <source>
        <dbReference type="ARBA" id="ARBA00022989"/>
    </source>
</evidence>
<dbReference type="OrthoDB" id="9759295at2"/>
<dbReference type="Pfam" id="PF02534">
    <property type="entry name" value="T4SS-DNA_transf"/>
    <property type="match status" value="1"/>
</dbReference>
<comment type="subcellular location">
    <subcellularLocation>
        <location evidence="1">Cell membrane</location>
        <topology evidence="1">Multi-pass membrane protein</topology>
    </subcellularLocation>
</comment>
<keyword evidence="4 8" id="KW-0812">Transmembrane</keyword>
<evidence type="ECO:0000256" key="7">
    <source>
        <dbReference type="SAM" id="MobiDB-lite"/>
    </source>
</evidence>
<keyword evidence="3" id="KW-1003">Cell membrane</keyword>
<keyword evidence="6 8" id="KW-0472">Membrane</keyword>
<dbReference type="SUPFAM" id="SSF52540">
    <property type="entry name" value="P-loop containing nucleoside triphosphate hydrolases"/>
    <property type="match status" value="1"/>
</dbReference>
<keyword evidence="5 8" id="KW-1133">Transmembrane helix</keyword>
<reference evidence="9 10" key="1">
    <citation type="submission" date="2017-07" db="EMBL/GenBank/DDBJ databases">
        <title>Phylogenetic study on the rhizospheric bacterium Ochrobactrum sp. A44.</title>
        <authorList>
            <person name="Krzyzanowska D.M."/>
            <person name="Ossowicki A."/>
            <person name="Rajewska M."/>
            <person name="Maciag T."/>
            <person name="Kaczynski Z."/>
            <person name="Czerwicka M."/>
            <person name="Jafra S."/>
        </authorList>
    </citation>
    <scope>NUCLEOTIDE SEQUENCE [LARGE SCALE GENOMIC DNA]</scope>
    <source>
        <strain evidence="9 10">PR17</strain>
    </source>
</reference>
<evidence type="ECO:0000256" key="6">
    <source>
        <dbReference type="ARBA" id="ARBA00023136"/>
    </source>
</evidence>
<dbReference type="EMBL" id="NNRK01000002">
    <property type="protein sequence ID" value="OYR19593.1"/>
    <property type="molecule type" value="Genomic_DNA"/>
</dbReference>
<dbReference type="GO" id="GO:0005886">
    <property type="term" value="C:plasma membrane"/>
    <property type="evidence" value="ECO:0007669"/>
    <property type="project" value="UniProtKB-SubCell"/>
</dbReference>
<dbReference type="CDD" id="cd01127">
    <property type="entry name" value="TrwB_TraG_TraD_VirD4"/>
    <property type="match status" value="2"/>
</dbReference>
<comment type="similarity">
    <text evidence="2">Belongs to the VirD4/TraG family.</text>
</comment>
<accession>A0A256FXL1</accession>
<evidence type="ECO:0000256" key="2">
    <source>
        <dbReference type="ARBA" id="ARBA00008806"/>
    </source>
</evidence>
<evidence type="ECO:0000313" key="9">
    <source>
        <dbReference type="EMBL" id="OYR19593.1"/>
    </source>
</evidence>
<dbReference type="PANTHER" id="PTHR37937:SF1">
    <property type="entry name" value="CONJUGATIVE TRANSFER: DNA TRANSPORT"/>
    <property type="match status" value="1"/>
</dbReference>
<name>A0A256FXL1_9HYPH</name>
<dbReference type="AlphaFoldDB" id="A0A256FXL1"/>
<dbReference type="InterPro" id="IPR027417">
    <property type="entry name" value="P-loop_NTPase"/>
</dbReference>
<evidence type="ECO:0000256" key="3">
    <source>
        <dbReference type="ARBA" id="ARBA00022475"/>
    </source>
</evidence>
<organism evidence="9 10">
    <name type="scientific">Brucella rhizosphaerae</name>
    <dbReference type="NCBI Taxonomy" id="571254"/>
    <lineage>
        <taxon>Bacteria</taxon>
        <taxon>Pseudomonadati</taxon>
        <taxon>Pseudomonadota</taxon>
        <taxon>Alphaproteobacteria</taxon>
        <taxon>Hyphomicrobiales</taxon>
        <taxon>Brucellaceae</taxon>
        <taxon>Brucella/Ochrobactrum group</taxon>
        <taxon>Brucella</taxon>
    </lineage>
</organism>
<comment type="caution">
    <text evidence="9">The sequence shown here is derived from an EMBL/GenBank/DDBJ whole genome shotgun (WGS) entry which is preliminary data.</text>
</comment>
<dbReference type="InterPro" id="IPR051539">
    <property type="entry name" value="T4SS-coupling_protein"/>
</dbReference>
<feature type="region of interest" description="Disordered" evidence="7">
    <location>
        <begin position="468"/>
        <end position="504"/>
    </location>
</feature>
<feature type="compositionally biased region" description="Basic and acidic residues" evidence="7">
    <location>
        <begin position="479"/>
        <end position="503"/>
    </location>
</feature>
<evidence type="ECO:0000256" key="4">
    <source>
        <dbReference type="ARBA" id="ARBA00022692"/>
    </source>
</evidence>
<feature type="transmembrane region" description="Helical" evidence="8">
    <location>
        <begin position="39"/>
        <end position="55"/>
    </location>
</feature>
<keyword evidence="10" id="KW-1185">Reference proteome</keyword>
<evidence type="ECO:0000313" key="10">
    <source>
        <dbReference type="Proteomes" id="UP000216345"/>
    </source>
</evidence>
<dbReference type="InterPro" id="IPR003688">
    <property type="entry name" value="TraG/VirD4"/>
</dbReference>
<evidence type="ECO:0000256" key="1">
    <source>
        <dbReference type="ARBA" id="ARBA00004651"/>
    </source>
</evidence>
<proteinExistence type="inferred from homology"/>
<dbReference type="RefSeq" id="WP_094573410.1">
    <property type="nucleotide sequence ID" value="NZ_JBHEEL010000024.1"/>
</dbReference>
<gene>
    <name evidence="9" type="ORF">CEV32_4922</name>
</gene>
<sequence length="535" mass="59534">MINAQDNKKQVLSAAFMFVTGALFGYILALMVLSVWHKNWHIGPFFLLVNFITLYKAHYTEWLVSSLMVLMPGIGGVMLSARLLEPNLTAFGTTHWQTKPDMKKSQFFANPATGFLLGKTGKPEGKGKHIVSAKFPHCLLVAPTGAGKTVGFVIPNLLTYLGSAVVLDVKGECFEKTARFRENMGHTVYRFGPRDFDMPSHRFNPLHRISKLTNPAQRMAEIDKLATLFLQAESSQAASFLPNSKDVFIACAILAYEQGNFTLGHIYKLAYGGELDNTNKFKRYARQVQDHSAKLLFQKLSNTSKDTLSAYLSVLSSSGFSPWANPHTCAVTAQNDFDFRTFRARPQTVYFTVPYDDLRTISPLVRMFFSEIIASLQAKEPGANEPFPVMILLDEFQRIGKMPIIVDSLSLLRSYGGNVAIVTQSIPDIDRIYGIDDRKAIQANSGIKLYLTPSEEDTIGELSDSVGTTTKKVTTKSRSIKEKKEAAKSRVAKQKSEGEKETLQPKNIRVDANVRGVEAVSYNVVDLMRLAKLTN</sequence>
<feature type="transmembrane region" description="Helical" evidence="8">
    <location>
        <begin position="62"/>
        <end position="84"/>
    </location>
</feature>